<proteinExistence type="predicted"/>
<accession>M3A6G2</accession>
<gene>
    <name evidence="3" type="ORF">H340_09645</name>
</gene>
<dbReference type="EMBL" id="AORZ01000021">
    <property type="protein sequence ID" value="EMF00734.1"/>
    <property type="molecule type" value="Genomic_DNA"/>
</dbReference>
<dbReference type="PANTHER" id="PTHR46637:SF1">
    <property type="entry name" value="BLL5188 PROTEIN"/>
    <property type="match status" value="1"/>
</dbReference>
<dbReference type="STRING" id="1223523.H340_09645"/>
<organism evidence="3 4">
    <name type="scientific">Streptomyces mobaraensis (strain ATCC 29032 / DSM 40847 / JCM 4168 / NBRC 13819 / NCIMB 11159 / IPCR 16-22)</name>
    <dbReference type="NCBI Taxonomy" id="1223523"/>
    <lineage>
        <taxon>Bacteria</taxon>
        <taxon>Bacillati</taxon>
        <taxon>Actinomycetota</taxon>
        <taxon>Actinomycetes</taxon>
        <taxon>Kitasatosporales</taxon>
        <taxon>Streptomycetaceae</taxon>
        <taxon>Streptomyces</taxon>
    </lineage>
</organism>
<dbReference type="Proteomes" id="UP000011740">
    <property type="component" value="Unassembled WGS sequence"/>
</dbReference>
<comment type="caution">
    <text evidence="3">The sequence shown here is derived from an EMBL/GenBank/DDBJ whole genome shotgun (WGS) entry which is preliminary data.</text>
</comment>
<dbReference type="RefSeq" id="WP_004942417.1">
    <property type="nucleotide sequence ID" value="NZ_AORZ01000021.1"/>
</dbReference>
<name>M3A6G2_STRM1</name>
<feature type="region of interest" description="Disordered" evidence="1">
    <location>
        <begin position="142"/>
        <end position="193"/>
    </location>
</feature>
<evidence type="ECO:0000256" key="1">
    <source>
        <dbReference type="SAM" id="MobiDB-lite"/>
    </source>
</evidence>
<dbReference type="InterPro" id="IPR025161">
    <property type="entry name" value="IS402-like_dom"/>
</dbReference>
<evidence type="ECO:0000313" key="3">
    <source>
        <dbReference type="EMBL" id="EMF00734.1"/>
    </source>
</evidence>
<dbReference type="PANTHER" id="PTHR46637">
    <property type="entry name" value="TIS1421-TRANSPOSASE PROTEIN A"/>
    <property type="match status" value="1"/>
</dbReference>
<feature type="compositionally biased region" description="Polar residues" evidence="1">
    <location>
        <begin position="1"/>
        <end position="10"/>
    </location>
</feature>
<dbReference type="PATRIC" id="fig|1223523.3.peg.1977"/>
<sequence>MSSPALSTRPSAPDFRSPLALSLPAPAPTVLTGRLVPDDLWHLAKEAIPPTPKRPQGGGQRRVDDREVLAAIVFVAGSGCSWRRLPPVFGASWQTVHRRFTEWSAAGLWDLLCAAAEHRAAGARTDWTLTVCRRIRARAASSAASGSPIPPGSPGSSSSWVSSASASPAVRPADGPSPDALRRVPVTVGVAAR</sequence>
<protein>
    <submittedName>
        <fullName evidence="3">Putative transposase</fullName>
    </submittedName>
</protein>
<dbReference type="AlphaFoldDB" id="M3A6G2"/>
<dbReference type="Pfam" id="PF13340">
    <property type="entry name" value="DUF4096"/>
    <property type="match status" value="1"/>
</dbReference>
<reference evidence="3 4" key="1">
    <citation type="journal article" date="2013" name="Genome Announc.">
        <title>Whole-Genome Shotgun Assembly and Analysis of the Genome of Streptomyces mobaraensis DSM 40847, a Strain for Industrial Production of Microbial Transglutaminase.</title>
        <authorList>
            <person name="Yang H."/>
            <person name="He T."/>
            <person name="Wu W."/>
            <person name="Zhu W."/>
            <person name="Lu B."/>
            <person name="Sun W."/>
        </authorList>
    </citation>
    <scope>NUCLEOTIDE SEQUENCE [LARGE SCALE GENOMIC DNA]</scope>
    <source>
        <strain evidence="3 4">DSM 40847</strain>
    </source>
</reference>
<evidence type="ECO:0000259" key="2">
    <source>
        <dbReference type="Pfam" id="PF13340"/>
    </source>
</evidence>
<dbReference type="eggNOG" id="COG3293">
    <property type="taxonomic scope" value="Bacteria"/>
</dbReference>
<evidence type="ECO:0000313" key="4">
    <source>
        <dbReference type="Proteomes" id="UP000011740"/>
    </source>
</evidence>
<feature type="compositionally biased region" description="Low complexity" evidence="1">
    <location>
        <begin position="154"/>
        <end position="173"/>
    </location>
</feature>
<feature type="domain" description="Insertion element IS402-like" evidence="2">
    <location>
        <begin position="37"/>
        <end position="111"/>
    </location>
</feature>
<feature type="region of interest" description="Disordered" evidence="1">
    <location>
        <begin position="1"/>
        <end position="25"/>
    </location>
</feature>
<dbReference type="InterPro" id="IPR052909">
    <property type="entry name" value="Transposase_6_like"/>
</dbReference>